<evidence type="ECO:0000313" key="3">
    <source>
        <dbReference type="Proteomes" id="UP000266861"/>
    </source>
</evidence>
<name>A0A397JD55_9GLOM</name>
<comment type="caution">
    <text evidence="2">The sequence shown here is derived from an EMBL/GenBank/DDBJ whole genome shotgun (WGS) entry which is preliminary data.</text>
</comment>
<proteinExistence type="predicted"/>
<dbReference type="EMBL" id="PQFF01000049">
    <property type="protein sequence ID" value="RHZ86275.1"/>
    <property type="molecule type" value="Genomic_DNA"/>
</dbReference>
<dbReference type="SUPFAM" id="SSF54695">
    <property type="entry name" value="POZ domain"/>
    <property type="match status" value="1"/>
</dbReference>
<dbReference type="CDD" id="cd18186">
    <property type="entry name" value="BTB_POZ_ZBTB_KLHL-like"/>
    <property type="match status" value="1"/>
</dbReference>
<dbReference type="AlphaFoldDB" id="A0A397JD55"/>
<dbReference type="SMART" id="SM00225">
    <property type="entry name" value="BTB"/>
    <property type="match status" value="1"/>
</dbReference>
<evidence type="ECO:0000313" key="2">
    <source>
        <dbReference type="EMBL" id="RHZ86275.1"/>
    </source>
</evidence>
<evidence type="ECO:0000259" key="1">
    <source>
        <dbReference type="PROSITE" id="PS50097"/>
    </source>
</evidence>
<feature type="domain" description="BTB" evidence="1">
    <location>
        <begin position="1"/>
        <end position="71"/>
    </location>
</feature>
<dbReference type="InterPro" id="IPR000210">
    <property type="entry name" value="BTB/POZ_dom"/>
</dbReference>
<dbReference type="PROSITE" id="PS50097">
    <property type="entry name" value="BTB"/>
    <property type="match status" value="1"/>
</dbReference>
<protein>
    <recommendedName>
        <fullName evidence="1">BTB domain-containing protein</fullName>
    </recommendedName>
</protein>
<dbReference type="Pfam" id="PF00651">
    <property type="entry name" value="BTB"/>
    <property type="match status" value="1"/>
</dbReference>
<organism evidence="2 3">
    <name type="scientific">Diversispora epigaea</name>
    <dbReference type="NCBI Taxonomy" id="1348612"/>
    <lineage>
        <taxon>Eukaryota</taxon>
        <taxon>Fungi</taxon>
        <taxon>Fungi incertae sedis</taxon>
        <taxon>Mucoromycota</taxon>
        <taxon>Glomeromycotina</taxon>
        <taxon>Glomeromycetes</taxon>
        <taxon>Diversisporales</taxon>
        <taxon>Diversisporaceae</taxon>
        <taxon>Diversispora</taxon>
    </lineage>
</organism>
<dbReference type="InterPro" id="IPR011333">
    <property type="entry name" value="SKP1/BTB/POZ_sf"/>
</dbReference>
<dbReference type="OrthoDB" id="2430595at2759"/>
<reference evidence="2 3" key="1">
    <citation type="submission" date="2018-08" db="EMBL/GenBank/DDBJ databases">
        <title>Genome and evolution of the arbuscular mycorrhizal fungus Diversispora epigaea (formerly Glomus versiforme) and its bacterial endosymbionts.</title>
        <authorList>
            <person name="Sun X."/>
            <person name="Fei Z."/>
            <person name="Harrison M."/>
        </authorList>
    </citation>
    <scope>NUCLEOTIDE SEQUENCE [LARGE SCALE GENOMIC DNA]</scope>
    <source>
        <strain evidence="2 3">IT104</strain>
    </source>
</reference>
<sequence>MTLKFLDKLNKQSFTVHSVVLRYRSSYFYKELENATTNKKHIKTVRKPNISAQIFEIILKYIYGGIINIENSDTKTIYELMISANELELKELSTKLESYLIEFKYSWLRTHFSLAYQVTGTDGNSSNESTETIPYKNLKRIQKINNK</sequence>
<dbReference type="Proteomes" id="UP000266861">
    <property type="component" value="Unassembled WGS sequence"/>
</dbReference>
<keyword evidence="3" id="KW-1185">Reference proteome</keyword>
<gene>
    <name evidence="2" type="ORF">Glove_52g35</name>
</gene>
<accession>A0A397JD55</accession>
<dbReference type="Gene3D" id="3.30.710.10">
    <property type="entry name" value="Potassium Channel Kv1.1, Chain A"/>
    <property type="match status" value="1"/>
</dbReference>